<dbReference type="InterPro" id="IPR001253">
    <property type="entry name" value="TIF_eIF-1A"/>
</dbReference>
<dbReference type="PROSITE" id="PS50832">
    <property type="entry name" value="S1_IF1_TYPE"/>
    <property type="match status" value="1"/>
</dbReference>
<evidence type="ECO:0000256" key="3">
    <source>
        <dbReference type="PROSITE-ProRule" id="PRU00181"/>
    </source>
</evidence>
<evidence type="ECO:0000313" key="8">
    <source>
        <dbReference type="RefSeq" id="XP_033535773.1"/>
    </source>
</evidence>
<feature type="domain" description="S1-like" evidence="5">
    <location>
        <begin position="27"/>
        <end position="104"/>
    </location>
</feature>
<dbReference type="GO" id="GO:0005634">
    <property type="term" value="C:nucleus"/>
    <property type="evidence" value="ECO:0007669"/>
    <property type="project" value="TreeGrafter"/>
</dbReference>
<reference evidence="8" key="3">
    <citation type="submission" date="2025-04" db="UniProtKB">
        <authorList>
            <consortium name="RefSeq"/>
        </authorList>
    </citation>
    <scope>IDENTIFICATION</scope>
    <source>
        <strain evidence="8">CBS 781.70</strain>
    </source>
</reference>
<dbReference type="GO" id="GO:0003743">
    <property type="term" value="F:translation initiation factor activity"/>
    <property type="evidence" value="ECO:0007669"/>
    <property type="project" value="UniProtKB-UniRule"/>
</dbReference>
<dbReference type="InterPro" id="IPR012340">
    <property type="entry name" value="NA-bd_OB-fold"/>
</dbReference>
<comment type="similarity">
    <text evidence="1">Belongs to the EIF1AD family.</text>
</comment>
<feature type="compositionally biased region" description="Acidic residues" evidence="4">
    <location>
        <begin position="131"/>
        <end position="141"/>
    </location>
</feature>
<evidence type="ECO:0000256" key="2">
    <source>
        <dbReference type="ARBA" id="ARBA00022884"/>
    </source>
</evidence>
<proteinExistence type="inferred from homology"/>
<dbReference type="RefSeq" id="XP_033535773.1">
    <property type="nucleotide sequence ID" value="XM_033676170.1"/>
</dbReference>
<dbReference type="PANTHER" id="PTHR21641">
    <property type="entry name" value="TRANSLATION INITIATION FACTOR-RELATED"/>
    <property type="match status" value="1"/>
</dbReference>
<dbReference type="Pfam" id="PF01176">
    <property type="entry name" value="eIF-1a"/>
    <property type="match status" value="1"/>
</dbReference>
<dbReference type="Gene3D" id="2.40.50.140">
    <property type="entry name" value="Nucleic acid-binding proteins"/>
    <property type="match status" value="1"/>
</dbReference>
<dbReference type="SMART" id="SM00652">
    <property type="entry name" value="eIF1a"/>
    <property type="match status" value="1"/>
</dbReference>
<dbReference type="InterPro" id="IPR039294">
    <property type="entry name" value="EIF1AD"/>
</dbReference>
<evidence type="ECO:0000313" key="6">
    <source>
        <dbReference type="EMBL" id="KAF1814142.1"/>
    </source>
</evidence>
<dbReference type="AlphaFoldDB" id="A0A6G1G818"/>
<protein>
    <submittedName>
        <fullName evidence="6 8">Eukaryotic translation initiation factor eIF1</fullName>
    </submittedName>
</protein>
<evidence type="ECO:0000313" key="7">
    <source>
        <dbReference type="Proteomes" id="UP000504638"/>
    </source>
</evidence>
<accession>A0A6G1G818</accession>
<dbReference type="SUPFAM" id="SSF50249">
    <property type="entry name" value="Nucleic acid-binding proteins"/>
    <property type="match status" value="1"/>
</dbReference>
<keyword evidence="7" id="KW-1185">Reference proteome</keyword>
<dbReference type="OrthoDB" id="1738325at2759"/>
<evidence type="ECO:0000256" key="4">
    <source>
        <dbReference type="SAM" id="MobiDB-lite"/>
    </source>
</evidence>
<organism evidence="6">
    <name type="scientific">Eremomyces bilateralis CBS 781.70</name>
    <dbReference type="NCBI Taxonomy" id="1392243"/>
    <lineage>
        <taxon>Eukaryota</taxon>
        <taxon>Fungi</taxon>
        <taxon>Dikarya</taxon>
        <taxon>Ascomycota</taxon>
        <taxon>Pezizomycotina</taxon>
        <taxon>Dothideomycetes</taxon>
        <taxon>Dothideomycetes incertae sedis</taxon>
        <taxon>Eremomycetales</taxon>
        <taxon>Eremomycetaceae</taxon>
        <taxon>Eremomyces</taxon>
    </lineage>
</organism>
<dbReference type="PANTHER" id="PTHR21641:SF0">
    <property type="entry name" value="RNA-BINDING PROTEIN EIF1AD-RELATED"/>
    <property type="match status" value="1"/>
</dbReference>
<reference evidence="6 8" key="1">
    <citation type="submission" date="2020-01" db="EMBL/GenBank/DDBJ databases">
        <authorList>
            <consortium name="DOE Joint Genome Institute"/>
            <person name="Haridas S."/>
            <person name="Albert R."/>
            <person name="Binder M."/>
            <person name="Bloem J."/>
            <person name="Labutti K."/>
            <person name="Salamov A."/>
            <person name="Andreopoulos B."/>
            <person name="Baker S.E."/>
            <person name="Barry K."/>
            <person name="Bills G."/>
            <person name="Bluhm B.H."/>
            <person name="Cannon C."/>
            <person name="Castanera R."/>
            <person name="Culley D.E."/>
            <person name="Daum C."/>
            <person name="Ezra D."/>
            <person name="Gonzalez J.B."/>
            <person name="Henrissat B."/>
            <person name="Kuo A."/>
            <person name="Liang C."/>
            <person name="Lipzen A."/>
            <person name="Lutzoni F."/>
            <person name="Magnuson J."/>
            <person name="Mondo S."/>
            <person name="Nolan M."/>
            <person name="Ohm R."/>
            <person name="Pangilinan J."/>
            <person name="Park H.-J."/>
            <person name="Ramirez L."/>
            <person name="Alfaro M."/>
            <person name="Sun H."/>
            <person name="Tritt A."/>
            <person name="Yoshinaga Y."/>
            <person name="Zwiers L.-H."/>
            <person name="Turgeon B.G."/>
            <person name="Goodwin S.B."/>
            <person name="Spatafora J.W."/>
            <person name="Crous P.W."/>
            <person name="Grigoriev I.V."/>
        </authorList>
    </citation>
    <scope>NUCLEOTIDE SEQUENCE</scope>
    <source>
        <strain evidence="6 8">CBS 781.70</strain>
    </source>
</reference>
<evidence type="ECO:0000259" key="5">
    <source>
        <dbReference type="PROSITE" id="PS50832"/>
    </source>
</evidence>
<name>A0A6G1G818_9PEZI</name>
<keyword evidence="2" id="KW-0694">RNA-binding</keyword>
<keyword evidence="3" id="KW-0648">Protein biosynthesis</keyword>
<dbReference type="InterPro" id="IPR006196">
    <property type="entry name" value="RNA-binding_domain_S1_IF1"/>
</dbReference>
<dbReference type="EMBL" id="ML975153">
    <property type="protein sequence ID" value="KAF1814142.1"/>
    <property type="molecule type" value="Genomic_DNA"/>
</dbReference>
<feature type="region of interest" description="Disordered" evidence="4">
    <location>
        <begin position="112"/>
        <end position="141"/>
    </location>
</feature>
<sequence>MPRGKAPPRNKLESIGLETANPPETLEYNQTIARIAKNEGRNLFTVSLPNGKSALAELDQKFVNTVWMKRGGFVLVQRREDEDTGKVGADIINVVREDRIWKKMPWWPKQFAKTADVEDEESNVGKMPPSESEEEDSAGDV</sequence>
<dbReference type="Proteomes" id="UP000504638">
    <property type="component" value="Unplaced"/>
</dbReference>
<dbReference type="GeneID" id="54416740"/>
<dbReference type="GO" id="GO:0003723">
    <property type="term" value="F:RNA binding"/>
    <property type="evidence" value="ECO:0007669"/>
    <property type="project" value="UniProtKB-KW"/>
</dbReference>
<evidence type="ECO:0000256" key="1">
    <source>
        <dbReference type="ARBA" id="ARBA00007340"/>
    </source>
</evidence>
<reference evidence="8" key="2">
    <citation type="submission" date="2020-04" db="EMBL/GenBank/DDBJ databases">
        <authorList>
            <consortium name="NCBI Genome Project"/>
        </authorList>
    </citation>
    <scope>NUCLEOTIDE SEQUENCE</scope>
    <source>
        <strain evidence="8">CBS 781.70</strain>
    </source>
</reference>
<gene>
    <name evidence="6 8" type="ORF">P152DRAFT_392915</name>
</gene>
<keyword evidence="3 6" id="KW-0396">Initiation factor</keyword>